<sequence>MRTYWQVEEFHASVQEEHRFMPERTVCLTFFSGDSWQGTLERMPGATLTGMHLTPQRLVSVGLTRAMGVELYPWGARQLFSWAMGVQTLDLAPVSGPVSRAIPALSWT</sequence>
<feature type="domain" description="DUF6597" evidence="1">
    <location>
        <begin position="2"/>
        <end position="84"/>
    </location>
</feature>
<name>A0A1W1UKI1_9DEIO</name>
<organism evidence="2 3">
    <name type="scientific">Deinococcus hopiensis KR-140</name>
    <dbReference type="NCBI Taxonomy" id="695939"/>
    <lineage>
        <taxon>Bacteria</taxon>
        <taxon>Thermotogati</taxon>
        <taxon>Deinococcota</taxon>
        <taxon>Deinococci</taxon>
        <taxon>Deinococcales</taxon>
        <taxon>Deinococcaceae</taxon>
        <taxon>Deinococcus</taxon>
    </lineage>
</organism>
<dbReference type="Proteomes" id="UP000192582">
    <property type="component" value="Unassembled WGS sequence"/>
</dbReference>
<dbReference type="InterPro" id="IPR046532">
    <property type="entry name" value="DUF6597"/>
</dbReference>
<evidence type="ECO:0000259" key="1">
    <source>
        <dbReference type="Pfam" id="PF20240"/>
    </source>
</evidence>
<dbReference type="AlphaFoldDB" id="A0A1W1UKI1"/>
<dbReference type="RefSeq" id="WP_342744566.1">
    <property type="nucleotide sequence ID" value="NZ_FWWU01000005.1"/>
</dbReference>
<dbReference type="Pfam" id="PF20240">
    <property type="entry name" value="DUF6597"/>
    <property type="match status" value="1"/>
</dbReference>
<proteinExistence type="predicted"/>
<dbReference type="STRING" id="695939.SAMN00790413_04652"/>
<keyword evidence="3" id="KW-1185">Reference proteome</keyword>
<evidence type="ECO:0000313" key="3">
    <source>
        <dbReference type="Proteomes" id="UP000192582"/>
    </source>
</evidence>
<gene>
    <name evidence="2" type="ORF">SAMN00790413_04652</name>
</gene>
<reference evidence="2 3" key="1">
    <citation type="submission" date="2017-04" db="EMBL/GenBank/DDBJ databases">
        <authorList>
            <person name="Afonso C.L."/>
            <person name="Miller P.J."/>
            <person name="Scott M.A."/>
            <person name="Spackman E."/>
            <person name="Goraichik I."/>
            <person name="Dimitrov K.M."/>
            <person name="Suarez D.L."/>
            <person name="Swayne D.E."/>
        </authorList>
    </citation>
    <scope>NUCLEOTIDE SEQUENCE [LARGE SCALE GENOMIC DNA]</scope>
    <source>
        <strain evidence="2 3">KR-140</strain>
    </source>
</reference>
<accession>A0A1W1UKI1</accession>
<protein>
    <recommendedName>
        <fullName evidence="1">DUF6597 domain-containing protein</fullName>
    </recommendedName>
</protein>
<evidence type="ECO:0000313" key="2">
    <source>
        <dbReference type="EMBL" id="SMB81628.1"/>
    </source>
</evidence>
<dbReference type="EMBL" id="FWWU01000005">
    <property type="protein sequence ID" value="SMB81628.1"/>
    <property type="molecule type" value="Genomic_DNA"/>
</dbReference>